<dbReference type="PANTHER" id="PTHR34406:SF1">
    <property type="entry name" value="PROTEIN YCEI"/>
    <property type="match status" value="1"/>
</dbReference>
<dbReference type="Proteomes" id="UP000202031">
    <property type="component" value="Chromosome"/>
</dbReference>
<evidence type="ECO:0000259" key="2">
    <source>
        <dbReference type="SMART" id="SM00867"/>
    </source>
</evidence>
<dbReference type="InterPro" id="IPR036761">
    <property type="entry name" value="TTHA0802/YceI-like_sf"/>
</dbReference>
<dbReference type="GeneID" id="46921118"/>
<keyword evidence="1" id="KW-0732">Signal</keyword>
<dbReference type="SUPFAM" id="SSF101874">
    <property type="entry name" value="YceI-like"/>
    <property type="match status" value="1"/>
</dbReference>
<reference evidence="4" key="2">
    <citation type="journal article" date="2017" name="Genome Biol. Evol.">
        <title>Comparative genomic analysis identifies a Campylobacter clade deficient in selenium metabolism.</title>
        <authorList>
            <person name="Miller W.G."/>
            <person name="Yee E."/>
            <person name="Lopes B.S."/>
            <person name="Chapman M.H."/>
            <person name="Huynh S."/>
            <person name="Bono J.L."/>
            <person name="Parker C.T."/>
            <person name="Strachan N.J.C."/>
            <person name="Forbes K.J."/>
        </authorList>
    </citation>
    <scope>NUCLEOTIDE SEQUENCE [LARGE SCALE GENOMIC DNA]</scope>
    <source>
        <strain evidence="4">NCTC 13004</strain>
    </source>
</reference>
<reference evidence="4" key="1">
    <citation type="journal article" date="2017" name="Genome Biol. Evol.">
        <title>Comparative Genomic Analysis Identifies a Campylobacter Clade Deficient in Selenium Metabolism.</title>
        <authorList>
            <person name="Miller W.G."/>
            <person name="Yee E."/>
            <person name="Lopes B.S."/>
            <person name="Chapman M.H."/>
            <person name="Huynh S."/>
            <person name="Bono J.L."/>
            <person name="Parker C.T."/>
            <person name="Strachan N.J.C."/>
            <person name="Forbes K.J."/>
        </authorList>
    </citation>
    <scope>NUCLEOTIDE SEQUENCE [LARGE SCALE GENOMIC DNA]</scope>
    <source>
        <strain evidence="4">NCTC 13004</strain>
    </source>
</reference>
<evidence type="ECO:0000313" key="4">
    <source>
        <dbReference type="Proteomes" id="UP000202031"/>
    </source>
</evidence>
<gene>
    <name evidence="3" type="ORF">CLAN_0643</name>
</gene>
<dbReference type="AlphaFoldDB" id="A0A1X9SMC9"/>
<dbReference type="Gene3D" id="2.40.128.110">
    <property type="entry name" value="Lipid/polyisoprenoid-binding, YceI-like"/>
    <property type="match status" value="1"/>
</dbReference>
<dbReference type="Pfam" id="PF04264">
    <property type="entry name" value="YceI"/>
    <property type="match status" value="1"/>
</dbReference>
<organism evidence="3 4">
    <name type="scientific">Campylobacter lanienae NCTC 13004</name>
    <dbReference type="NCBI Taxonomy" id="1031753"/>
    <lineage>
        <taxon>Bacteria</taxon>
        <taxon>Pseudomonadati</taxon>
        <taxon>Campylobacterota</taxon>
        <taxon>Epsilonproteobacteria</taxon>
        <taxon>Campylobacterales</taxon>
        <taxon>Campylobacteraceae</taxon>
        <taxon>Campylobacter</taxon>
    </lineage>
</organism>
<dbReference type="SMART" id="SM00867">
    <property type="entry name" value="YceI"/>
    <property type="match status" value="1"/>
</dbReference>
<dbReference type="PANTHER" id="PTHR34406">
    <property type="entry name" value="PROTEIN YCEI"/>
    <property type="match status" value="1"/>
</dbReference>
<dbReference type="InterPro" id="IPR007372">
    <property type="entry name" value="Lipid/polyisoprenoid-bd_YceI"/>
</dbReference>
<proteinExistence type="predicted"/>
<dbReference type="KEGG" id="clx:CLAN_0643"/>
<feature type="chain" id="PRO_5012372264" evidence="1">
    <location>
        <begin position="22"/>
        <end position="188"/>
    </location>
</feature>
<name>A0A1X9SMC9_9BACT</name>
<dbReference type="EMBL" id="CP015578">
    <property type="protein sequence ID" value="ARQ97391.1"/>
    <property type="molecule type" value="Genomic_DNA"/>
</dbReference>
<evidence type="ECO:0000256" key="1">
    <source>
        <dbReference type="SAM" id="SignalP"/>
    </source>
</evidence>
<accession>A0A1X9SMC9</accession>
<evidence type="ECO:0000313" key="3">
    <source>
        <dbReference type="EMBL" id="ARQ97391.1"/>
    </source>
</evidence>
<dbReference type="RefSeq" id="WP_100590579.1">
    <property type="nucleotide sequence ID" value="NZ_CP015578.1"/>
</dbReference>
<protein>
    <submittedName>
        <fullName evidence="3">Putative periplasmic protein (YceI-like domain)</fullName>
    </submittedName>
</protein>
<sequence length="188" mass="20410">MKKQILTSVAALGLLFGAANATIYSVDAVHSSTAFKIKHLQVSNVTGTFSKFSGELDITDKIPSNLTATIEVDSIDTNNQGRDAHLKKADFFDTAKFPQIKFAMKSYEKSGDGEGKIKGDLTIRDVTKPVVLNYEFGGVSKNRQGTEIVGFSLEGKIKRSDFNFAPDSSTVALGDEIKLNIEIEAVKK</sequence>
<feature type="domain" description="Lipid/polyisoprenoid-binding YceI-like" evidence="2">
    <location>
        <begin position="23"/>
        <end position="186"/>
    </location>
</feature>
<feature type="signal peptide" evidence="1">
    <location>
        <begin position="1"/>
        <end position="21"/>
    </location>
</feature>